<dbReference type="Pfam" id="PF24758">
    <property type="entry name" value="LRR_At5g56370"/>
    <property type="match status" value="1"/>
</dbReference>
<comment type="caution">
    <text evidence="2">The sequence shown here is derived from an EMBL/GenBank/DDBJ whole genome shotgun (WGS) entry which is preliminary data.</text>
</comment>
<proteinExistence type="predicted"/>
<gene>
    <name evidence="2" type="ORF">DXG03_001237</name>
</gene>
<dbReference type="Proteomes" id="UP000775547">
    <property type="component" value="Unassembled WGS sequence"/>
</dbReference>
<feature type="non-terminal residue" evidence="2">
    <location>
        <position position="403"/>
    </location>
</feature>
<sequence>NLLGLYAHTLRIIPVYRSHPSFRYLDAEICRNIAWYAVFNKPVHWRRSLLNLALVSRTWAGVADLFFHGLPSGSNYDRARAYAVARTVRAHPHKGRLIRRFEPWINWTHWSDFRDEIPFLRFSHDILTILRKAPLITRLELLDLHSYIHEELFEVLRGLRDVEEVIITRYECSEYAYFERIWKPETGALQSTFSEWERLKKVKLTGWCVSSEIECPPVSAAYTLEELSLHRGAIPGNTLTNFLSSAPALHSLDLYEVTNITNRTLRRFLAAVAPTLVTLRIAQCTLEPYDIFAEEPALDSVMPKMRLLSQVTVHCVYEGKILATAQSVGRKPMVQGRATLPGSSFRIEVAYEEFDTGELLYALESSGWEYVTVRWNPPVDGWDRMKVKLDCGKSQYIDIGNDV</sequence>
<dbReference type="InterPro" id="IPR055411">
    <property type="entry name" value="LRR_FXL15/At3g58940/PEG3-like"/>
</dbReference>
<dbReference type="EMBL" id="JABCKV010001226">
    <property type="protein sequence ID" value="KAG5640092.1"/>
    <property type="molecule type" value="Genomic_DNA"/>
</dbReference>
<keyword evidence="3" id="KW-1185">Reference proteome</keyword>
<dbReference type="AlphaFoldDB" id="A0A9P7G3Z1"/>
<evidence type="ECO:0000313" key="2">
    <source>
        <dbReference type="EMBL" id="KAG5640092.1"/>
    </source>
</evidence>
<reference evidence="2" key="2">
    <citation type="submission" date="2021-10" db="EMBL/GenBank/DDBJ databases">
        <title>Phylogenomics reveals ancestral predisposition of the termite-cultivated fungus Termitomyces towards a domesticated lifestyle.</title>
        <authorList>
            <person name="Auxier B."/>
            <person name="Grum-Grzhimaylo A."/>
            <person name="Cardenas M.E."/>
            <person name="Lodge J.D."/>
            <person name="Laessoe T."/>
            <person name="Pedersen O."/>
            <person name="Smith M.E."/>
            <person name="Kuyper T.W."/>
            <person name="Franco-Molano E.A."/>
            <person name="Baroni T.J."/>
            <person name="Aanen D.K."/>
        </authorList>
    </citation>
    <scope>NUCLEOTIDE SEQUENCE</scope>
    <source>
        <strain evidence="2">AP01</strain>
        <tissue evidence="2">Mycelium</tissue>
    </source>
</reference>
<reference evidence="2" key="1">
    <citation type="submission" date="2020-07" db="EMBL/GenBank/DDBJ databases">
        <authorList>
            <person name="Nieuwenhuis M."/>
            <person name="Van De Peppel L.J.J."/>
        </authorList>
    </citation>
    <scope>NUCLEOTIDE SEQUENCE</scope>
    <source>
        <strain evidence="2">AP01</strain>
        <tissue evidence="2">Mycelium</tissue>
    </source>
</reference>
<evidence type="ECO:0000259" key="1">
    <source>
        <dbReference type="Pfam" id="PF24758"/>
    </source>
</evidence>
<evidence type="ECO:0000313" key="3">
    <source>
        <dbReference type="Proteomes" id="UP000775547"/>
    </source>
</evidence>
<feature type="domain" description="F-box/LRR-repeat protein 15/At3g58940/PEG3-like LRR" evidence="1">
    <location>
        <begin position="177"/>
        <end position="308"/>
    </location>
</feature>
<dbReference type="InterPro" id="IPR032675">
    <property type="entry name" value="LRR_dom_sf"/>
</dbReference>
<protein>
    <recommendedName>
        <fullName evidence="1">F-box/LRR-repeat protein 15/At3g58940/PEG3-like LRR domain-containing protein</fullName>
    </recommendedName>
</protein>
<accession>A0A9P7G3Z1</accession>
<dbReference type="SUPFAM" id="SSF52047">
    <property type="entry name" value="RNI-like"/>
    <property type="match status" value="1"/>
</dbReference>
<name>A0A9P7G3Z1_9AGAR</name>
<dbReference type="Gene3D" id="3.80.10.10">
    <property type="entry name" value="Ribonuclease Inhibitor"/>
    <property type="match status" value="1"/>
</dbReference>
<organism evidence="2 3">
    <name type="scientific">Asterophora parasitica</name>
    <dbReference type="NCBI Taxonomy" id="117018"/>
    <lineage>
        <taxon>Eukaryota</taxon>
        <taxon>Fungi</taxon>
        <taxon>Dikarya</taxon>
        <taxon>Basidiomycota</taxon>
        <taxon>Agaricomycotina</taxon>
        <taxon>Agaricomycetes</taxon>
        <taxon>Agaricomycetidae</taxon>
        <taxon>Agaricales</taxon>
        <taxon>Tricholomatineae</taxon>
        <taxon>Lyophyllaceae</taxon>
        <taxon>Asterophora</taxon>
    </lineage>
</organism>